<comment type="subcellular location">
    <subcellularLocation>
        <location evidence="1">Membrane</location>
        <topology evidence="1">Multi-pass membrane protein</topology>
    </subcellularLocation>
</comment>
<dbReference type="Proteomes" id="UP000094444">
    <property type="component" value="Unassembled WGS sequence"/>
</dbReference>
<protein>
    <recommendedName>
        <fullName evidence="9">Rhodopsin domain-containing protein</fullName>
    </recommendedName>
</protein>
<feature type="signal peptide" evidence="8">
    <location>
        <begin position="1"/>
        <end position="19"/>
    </location>
</feature>
<dbReference type="InterPro" id="IPR049326">
    <property type="entry name" value="Rhodopsin_dom_fungi"/>
</dbReference>
<evidence type="ECO:0000256" key="7">
    <source>
        <dbReference type="SAM" id="Phobius"/>
    </source>
</evidence>
<accession>A0A2P5HJS0</accession>
<dbReference type="OrthoDB" id="444631at2759"/>
<keyword evidence="11" id="KW-1185">Reference proteome</keyword>
<evidence type="ECO:0000313" key="11">
    <source>
        <dbReference type="Proteomes" id="UP000094444"/>
    </source>
</evidence>
<dbReference type="EMBL" id="MAVT02001605">
    <property type="protein sequence ID" value="POS70503.1"/>
    <property type="molecule type" value="Genomic_DNA"/>
</dbReference>
<reference evidence="10" key="1">
    <citation type="submission" date="2017-09" db="EMBL/GenBank/DDBJ databases">
        <title>Polyketide synthases of a Diaporthe helianthi virulent isolate.</title>
        <authorList>
            <person name="Baroncelli R."/>
        </authorList>
    </citation>
    <scope>NUCLEOTIDE SEQUENCE [LARGE SCALE GENOMIC DNA]</scope>
    <source>
        <strain evidence="10">7/96</strain>
    </source>
</reference>
<feature type="transmembrane region" description="Helical" evidence="7">
    <location>
        <begin position="152"/>
        <end position="171"/>
    </location>
</feature>
<evidence type="ECO:0000313" key="10">
    <source>
        <dbReference type="EMBL" id="POS70503.1"/>
    </source>
</evidence>
<dbReference type="PANTHER" id="PTHR33048">
    <property type="entry name" value="PTH11-LIKE INTEGRAL MEMBRANE PROTEIN (AFU_ORTHOLOGUE AFUA_5G11245)"/>
    <property type="match status" value="1"/>
</dbReference>
<feature type="domain" description="Rhodopsin" evidence="9">
    <location>
        <begin position="25"/>
        <end position="207"/>
    </location>
</feature>
<comment type="caution">
    <text evidence="10">The sequence shown here is derived from an EMBL/GenBank/DDBJ whole genome shotgun (WGS) entry which is preliminary data.</text>
</comment>
<dbReference type="PANTHER" id="PTHR33048:SF168">
    <property type="match status" value="1"/>
</dbReference>
<evidence type="ECO:0000256" key="5">
    <source>
        <dbReference type="ARBA" id="ARBA00038359"/>
    </source>
</evidence>
<evidence type="ECO:0000256" key="8">
    <source>
        <dbReference type="SAM" id="SignalP"/>
    </source>
</evidence>
<gene>
    <name evidence="10" type="ORF">DHEL01_v211099</name>
</gene>
<name>A0A2P5HJS0_DIAHE</name>
<evidence type="ECO:0000259" key="9">
    <source>
        <dbReference type="Pfam" id="PF20684"/>
    </source>
</evidence>
<dbReference type="InterPro" id="IPR052337">
    <property type="entry name" value="SAT4-like"/>
</dbReference>
<evidence type="ECO:0000256" key="1">
    <source>
        <dbReference type="ARBA" id="ARBA00004141"/>
    </source>
</evidence>
<evidence type="ECO:0000256" key="3">
    <source>
        <dbReference type="ARBA" id="ARBA00022989"/>
    </source>
</evidence>
<feature type="chain" id="PRO_5015195263" description="Rhodopsin domain-containing protein" evidence="8">
    <location>
        <begin position="20"/>
        <end position="359"/>
    </location>
</feature>
<evidence type="ECO:0000256" key="2">
    <source>
        <dbReference type="ARBA" id="ARBA00022692"/>
    </source>
</evidence>
<keyword evidence="4 7" id="KW-0472">Membrane</keyword>
<evidence type="ECO:0000256" key="6">
    <source>
        <dbReference type="SAM" id="MobiDB-lite"/>
    </source>
</evidence>
<comment type="similarity">
    <text evidence="5">Belongs to the SAT4 family.</text>
</comment>
<keyword evidence="3 7" id="KW-1133">Transmembrane helix</keyword>
<proteinExistence type="inferred from homology"/>
<keyword evidence="2 7" id="KW-0812">Transmembrane</keyword>
<feature type="transmembrane region" description="Helical" evidence="7">
    <location>
        <begin position="68"/>
        <end position="89"/>
    </location>
</feature>
<dbReference type="AlphaFoldDB" id="A0A2P5HJS0"/>
<dbReference type="Pfam" id="PF20684">
    <property type="entry name" value="Fung_rhodopsin"/>
    <property type="match status" value="1"/>
</dbReference>
<dbReference type="GO" id="GO:0016020">
    <property type="term" value="C:membrane"/>
    <property type="evidence" value="ECO:0007669"/>
    <property type="project" value="UniProtKB-SubCell"/>
</dbReference>
<keyword evidence="8" id="KW-0732">Signal</keyword>
<organism evidence="10 11">
    <name type="scientific">Diaporthe helianthi</name>
    <dbReference type="NCBI Taxonomy" id="158607"/>
    <lineage>
        <taxon>Eukaryota</taxon>
        <taxon>Fungi</taxon>
        <taxon>Dikarya</taxon>
        <taxon>Ascomycota</taxon>
        <taxon>Pezizomycotina</taxon>
        <taxon>Sordariomycetes</taxon>
        <taxon>Sordariomycetidae</taxon>
        <taxon>Diaporthales</taxon>
        <taxon>Diaporthaceae</taxon>
        <taxon>Diaporthe</taxon>
    </lineage>
</organism>
<feature type="transmembrane region" description="Helical" evidence="7">
    <location>
        <begin position="191"/>
        <end position="210"/>
    </location>
</feature>
<sequence length="359" mass="39771">MLNCYILIVLTVLNGRSLTELSTGPPETIVHVLKVGWAMAPQFCPNQLLTKSTLLLFYYRIFSIHKGFVRWLWCIGILTILWTFSAYLVKWIMCWPVAYIWDKSLPGGKCIKMPVFFAVNESVNSAIDFVMIGLAIRIVMSLKMSLYEKIRLSILFSVGSLSGIIGFIKIGEAYSTAYTSVLDPIWDITQMATSIICCCAPVFPSVFAGFKWPKALSSFFSSLRSSKGRSDANTDPSNGEPWVPKNASYPNLANPSIPASTVPDFAVFQVDGHSYDEYEVANTGQSNGISWVPGTVNQPTFAWAQVPVVYQVDGQPSHGYGFANADPRNGVLWVPMNFNQSNIVWTQDPAAYQSHGPPM</sequence>
<feature type="region of interest" description="Disordered" evidence="6">
    <location>
        <begin position="225"/>
        <end position="245"/>
    </location>
</feature>
<dbReference type="InParanoid" id="A0A2P5HJS0"/>
<dbReference type="STRING" id="158607.A0A2P5HJS0"/>
<feature type="transmembrane region" description="Helical" evidence="7">
    <location>
        <begin position="122"/>
        <end position="140"/>
    </location>
</feature>
<evidence type="ECO:0000256" key="4">
    <source>
        <dbReference type="ARBA" id="ARBA00023136"/>
    </source>
</evidence>